<comment type="caution">
    <text evidence="1">The sequence shown here is derived from an EMBL/GenBank/DDBJ whole genome shotgun (WGS) entry which is preliminary data.</text>
</comment>
<dbReference type="AlphaFoldDB" id="A0A545UZB7"/>
<keyword evidence="2" id="KW-1185">Reference proteome</keyword>
<gene>
    <name evidence="1" type="ORF">IF1G_06804</name>
</gene>
<dbReference type="Proteomes" id="UP000315783">
    <property type="component" value="Unassembled WGS sequence"/>
</dbReference>
<proteinExistence type="predicted"/>
<accession>A0A545UZB7</accession>
<sequence>MPQGPWGICETHGVLHPCCGTWERRHGPGAGRRGGGRDLESVQKAGVVRCVLDTDWTRRTAGWAGEKGAAVCFCQFIADDLSWEAWRERRREKR</sequence>
<dbReference type="EMBL" id="SPUK01000009">
    <property type="protein sequence ID" value="TQV94793.1"/>
    <property type="molecule type" value="Genomic_DNA"/>
</dbReference>
<evidence type="ECO:0000313" key="2">
    <source>
        <dbReference type="Proteomes" id="UP000315783"/>
    </source>
</evidence>
<name>A0A545UZB7_9HYPO</name>
<evidence type="ECO:0000313" key="1">
    <source>
        <dbReference type="EMBL" id="TQV94793.1"/>
    </source>
</evidence>
<protein>
    <submittedName>
        <fullName evidence="1">Uncharacterized protein</fullName>
    </submittedName>
</protein>
<organism evidence="1 2">
    <name type="scientific">Cordyceps javanica</name>
    <dbReference type="NCBI Taxonomy" id="43265"/>
    <lineage>
        <taxon>Eukaryota</taxon>
        <taxon>Fungi</taxon>
        <taxon>Dikarya</taxon>
        <taxon>Ascomycota</taxon>
        <taxon>Pezizomycotina</taxon>
        <taxon>Sordariomycetes</taxon>
        <taxon>Hypocreomycetidae</taxon>
        <taxon>Hypocreales</taxon>
        <taxon>Cordycipitaceae</taxon>
        <taxon>Cordyceps</taxon>
    </lineage>
</organism>
<reference evidence="1 2" key="1">
    <citation type="journal article" date="2019" name="Appl. Microbiol. Biotechnol.">
        <title>Genome sequence of Isaria javanica and comparative genome analysis insights into family S53 peptidase evolution in fungal entomopathogens.</title>
        <authorList>
            <person name="Lin R."/>
            <person name="Zhang X."/>
            <person name="Xin B."/>
            <person name="Zou M."/>
            <person name="Gao Y."/>
            <person name="Qin F."/>
            <person name="Hu Q."/>
            <person name="Xie B."/>
            <person name="Cheng X."/>
        </authorList>
    </citation>
    <scope>NUCLEOTIDE SEQUENCE [LARGE SCALE GENOMIC DNA]</scope>
    <source>
        <strain evidence="1 2">IJ1G</strain>
    </source>
</reference>